<name>A0A142EJN2_9BACT</name>
<dbReference type="AlphaFoldDB" id="A0A142EJN2"/>
<evidence type="ECO:0000313" key="2">
    <source>
        <dbReference type="Proteomes" id="UP000073816"/>
    </source>
</evidence>
<dbReference type="PATRIC" id="fig|1727163.4.peg.610"/>
<organism evidence="1 2">
    <name type="scientific">Algoriphagus sanaruensis</name>
    <dbReference type="NCBI Taxonomy" id="1727163"/>
    <lineage>
        <taxon>Bacteria</taxon>
        <taxon>Pseudomonadati</taxon>
        <taxon>Bacteroidota</taxon>
        <taxon>Cytophagia</taxon>
        <taxon>Cytophagales</taxon>
        <taxon>Cyclobacteriaceae</taxon>
        <taxon>Algoriphagus</taxon>
    </lineage>
</organism>
<dbReference type="InterPro" id="IPR011604">
    <property type="entry name" value="PDDEXK-like_dom_sf"/>
</dbReference>
<accession>A0A142EJN2</accession>
<keyword evidence="2" id="KW-1185">Reference proteome</keyword>
<proteinExistence type="predicted"/>
<dbReference type="Gene3D" id="3.90.320.10">
    <property type="match status" value="1"/>
</dbReference>
<dbReference type="OrthoDB" id="1119698at2"/>
<gene>
    <name evidence="1" type="ORF">AO498_02940</name>
</gene>
<dbReference type="NCBIfam" id="TIGR04256">
    <property type="entry name" value="GxxExxY"/>
    <property type="match status" value="1"/>
</dbReference>
<dbReference type="RefSeq" id="WP_067543570.1">
    <property type="nucleotide sequence ID" value="NZ_CP012836.1"/>
</dbReference>
<reference evidence="1 2" key="2">
    <citation type="journal article" date="2016" name="Genome Announc.">
        <title>Complete Genome Sequence of Algoriphagus sp. Strain M8-2, Isolated from a Brackish Lake.</title>
        <authorList>
            <person name="Muraguchi Y."/>
            <person name="Kushimoto K."/>
            <person name="Ohtsubo Y."/>
            <person name="Suzuki T."/>
            <person name="Dohra H."/>
            <person name="Kimbara K."/>
            <person name="Shintani M."/>
        </authorList>
    </citation>
    <scope>NUCLEOTIDE SEQUENCE [LARGE SCALE GENOMIC DNA]</scope>
    <source>
        <strain evidence="1 2">M8-2</strain>
    </source>
</reference>
<dbReference type="STRING" id="1727163.AO498_02940"/>
<evidence type="ECO:0000313" key="1">
    <source>
        <dbReference type="EMBL" id="AMQ55337.1"/>
    </source>
</evidence>
<dbReference type="EMBL" id="CP012836">
    <property type="protein sequence ID" value="AMQ55337.1"/>
    <property type="molecule type" value="Genomic_DNA"/>
</dbReference>
<dbReference type="InterPro" id="IPR026350">
    <property type="entry name" value="GxxExxY"/>
</dbReference>
<dbReference type="Proteomes" id="UP000073816">
    <property type="component" value="Chromosome"/>
</dbReference>
<reference evidence="2" key="1">
    <citation type="submission" date="2015-09" db="EMBL/GenBank/DDBJ databases">
        <title>Complete sequence of Algoriphagus sp. M8-2.</title>
        <authorList>
            <person name="Shintani M."/>
        </authorList>
    </citation>
    <scope>NUCLEOTIDE SEQUENCE [LARGE SCALE GENOMIC DNA]</scope>
    <source>
        <strain evidence="2">M8-2</strain>
    </source>
</reference>
<protein>
    <submittedName>
        <fullName evidence="1">GxxExxY protein</fullName>
    </submittedName>
</protein>
<dbReference type="Pfam" id="PF13366">
    <property type="entry name" value="PDDEXK_3"/>
    <property type="match status" value="1"/>
</dbReference>
<sequence>MHENEITFLIRGAIFKVYNTLGPGLLESSYEAALGYELVKSGLIVERQVGLPMVYEDLKLDVGYRLDLLVEKKVIVEIKSIELLQNIHHLQLMTYLRLAKLKVGLLVNFNTDNLPKNIIRKINGYL</sequence>
<dbReference type="KEGG" id="alm:AO498_02940"/>